<dbReference type="InterPro" id="IPR011659">
    <property type="entry name" value="WD40"/>
</dbReference>
<feature type="coiled-coil region" evidence="2">
    <location>
        <begin position="35"/>
        <end position="62"/>
    </location>
</feature>
<dbReference type="PANTHER" id="PTHR36842">
    <property type="entry name" value="PROTEIN TOLB HOMOLOG"/>
    <property type="match status" value="1"/>
</dbReference>
<comment type="caution">
    <text evidence="4">The sequence shown here is derived from an EMBL/GenBank/DDBJ whole genome shotgun (WGS) entry which is preliminary data.</text>
</comment>
<evidence type="ECO:0000313" key="5">
    <source>
        <dbReference type="Proteomes" id="UP000433652"/>
    </source>
</evidence>
<dbReference type="AlphaFoldDB" id="A0A6I4STM9"/>
<sequence>MGKQRAKAALAAAGKLAMATMLGCSLTTAAWAEVSEEQREANEKQQREIRDARRAAAVKERATISRIVAADGTELARIEFSDPNMGEPKFSPDMSRYAALMVDRPNGSTDLWVFDYRNGTKAQITTSGKGEDVSGFTWSPDGKSLAYSAVRNGQYNVYRRPVEGPPGDGELVFDNRGGDIDLWDWSPDGRYLAYDTGFTTATVDGGGIHLIDLEKGGPPIEVLKTPYPIFVPQFSPDGRYLSYTALDRGAFPIEVTRAVPIDQGGGQYWRLANAGSGASSLWSADGKTVLYCDAKARLTMGVSVEPDGDAVKHGEAAAVDAPKGIMTGAEDGECFNPSRDGQRLNAIGLPKDPSERIVMVDRSGRELAQFGKPGTWGLASFSPDGSRILAIAAADDNSPNSAIWSIDPATGEETKVADDSPFKRDLIWAGNDSYISATGHFDNGAQFYVYRHPVSGEGGPETVFELEPGVVSFEPTDVSSDGKYLIANIAGYIAAIPLAKGAESPEARDVLRGEFDVAVLRLSPDMEYAAYTYNDTGRFEVYLAPFDRSTAAVDDSAARMISQGGMASAVSWRADGKELYYLSDLPDTPEINDFAVMAVGVSTKPALTVGEPHALFTIVLPAGVTASGRMLFWRIASPDGQRFLFVNDQ</sequence>
<dbReference type="InterPro" id="IPR011042">
    <property type="entry name" value="6-blade_b-propeller_TolB-like"/>
</dbReference>
<evidence type="ECO:0008006" key="6">
    <source>
        <dbReference type="Google" id="ProtNLM"/>
    </source>
</evidence>
<name>A0A6I4STM9_9SPHN</name>
<keyword evidence="2" id="KW-0175">Coiled coil</keyword>
<dbReference type="Gene3D" id="2.120.10.30">
    <property type="entry name" value="TolB, C-terminal domain"/>
    <property type="match status" value="3"/>
</dbReference>
<proteinExistence type="inferred from homology"/>
<organism evidence="4 5">
    <name type="scientific">Croceibacterium salegens</name>
    <dbReference type="NCBI Taxonomy" id="1737568"/>
    <lineage>
        <taxon>Bacteria</taxon>
        <taxon>Pseudomonadati</taxon>
        <taxon>Pseudomonadota</taxon>
        <taxon>Alphaproteobacteria</taxon>
        <taxon>Sphingomonadales</taxon>
        <taxon>Erythrobacteraceae</taxon>
        <taxon>Croceibacterium</taxon>
    </lineage>
</organism>
<dbReference type="RefSeq" id="WP_159792501.1">
    <property type="nucleotide sequence ID" value="NZ_WTYM01000030.1"/>
</dbReference>
<feature type="chain" id="PRO_5026005299" description="Peptidase S9" evidence="3">
    <location>
        <begin position="33"/>
        <end position="649"/>
    </location>
</feature>
<dbReference type="SUPFAM" id="SSF82171">
    <property type="entry name" value="DPP6 N-terminal domain-like"/>
    <property type="match status" value="2"/>
</dbReference>
<accession>A0A6I4STM9</accession>
<evidence type="ECO:0000256" key="3">
    <source>
        <dbReference type="SAM" id="SignalP"/>
    </source>
</evidence>
<comment type="similarity">
    <text evidence="1">Belongs to the TolB family.</text>
</comment>
<keyword evidence="5" id="KW-1185">Reference proteome</keyword>
<dbReference type="OrthoDB" id="9802240at2"/>
<feature type="signal peptide" evidence="3">
    <location>
        <begin position="1"/>
        <end position="32"/>
    </location>
</feature>
<evidence type="ECO:0000256" key="1">
    <source>
        <dbReference type="ARBA" id="ARBA00009820"/>
    </source>
</evidence>
<keyword evidence="3" id="KW-0732">Signal</keyword>
<protein>
    <recommendedName>
        <fullName evidence="6">Peptidase S9</fullName>
    </recommendedName>
</protein>
<dbReference type="PANTHER" id="PTHR36842:SF1">
    <property type="entry name" value="PROTEIN TOLB"/>
    <property type="match status" value="1"/>
</dbReference>
<dbReference type="EMBL" id="WTYM01000030">
    <property type="protein sequence ID" value="MXO58738.1"/>
    <property type="molecule type" value="Genomic_DNA"/>
</dbReference>
<gene>
    <name evidence="4" type="ORF">GRI89_04180</name>
</gene>
<evidence type="ECO:0000313" key="4">
    <source>
        <dbReference type="EMBL" id="MXO58738.1"/>
    </source>
</evidence>
<dbReference type="Pfam" id="PF07676">
    <property type="entry name" value="PD40"/>
    <property type="match status" value="2"/>
</dbReference>
<dbReference type="Proteomes" id="UP000433652">
    <property type="component" value="Unassembled WGS sequence"/>
</dbReference>
<evidence type="ECO:0000256" key="2">
    <source>
        <dbReference type="SAM" id="Coils"/>
    </source>
</evidence>
<reference evidence="4 5" key="1">
    <citation type="submission" date="2019-12" db="EMBL/GenBank/DDBJ databases">
        <title>Genomic-based taxomic classification of the family Erythrobacteraceae.</title>
        <authorList>
            <person name="Xu L."/>
        </authorList>
    </citation>
    <scope>NUCLEOTIDE SEQUENCE [LARGE SCALE GENOMIC DNA]</scope>
    <source>
        <strain evidence="4 5">MCCC 1K01500</strain>
    </source>
</reference>